<dbReference type="GO" id="GO:0005634">
    <property type="term" value="C:nucleus"/>
    <property type="evidence" value="ECO:0007669"/>
    <property type="project" value="UniProtKB-SubCell"/>
</dbReference>
<dbReference type="InterPro" id="IPR013087">
    <property type="entry name" value="Znf_C2H2_type"/>
</dbReference>
<dbReference type="Pfam" id="PF00096">
    <property type="entry name" value="zf-C2H2"/>
    <property type="match status" value="1"/>
</dbReference>
<keyword evidence="2" id="KW-0479">Metal-binding</keyword>
<keyword evidence="3" id="KW-0677">Repeat</keyword>
<dbReference type="SMART" id="SM00355">
    <property type="entry name" value="ZnF_C2H2"/>
    <property type="match status" value="1"/>
</dbReference>
<dbReference type="FunFam" id="3.30.160.60:FF:001289">
    <property type="entry name" value="Zinc finger protein 574"/>
    <property type="match status" value="1"/>
</dbReference>
<comment type="subcellular location">
    <subcellularLocation>
        <location evidence="1">Nucleus</location>
    </subcellularLocation>
</comment>
<dbReference type="EMBL" id="DQ114975">
    <property type="protein sequence ID" value="AAZ94914.1"/>
    <property type="molecule type" value="Genomic_DNA"/>
</dbReference>
<dbReference type="InterPro" id="IPR036236">
    <property type="entry name" value="Znf_C2H2_sf"/>
</dbReference>
<evidence type="ECO:0000259" key="10">
    <source>
        <dbReference type="PROSITE" id="PS50157"/>
    </source>
</evidence>
<keyword evidence="6" id="KW-0805">Transcription regulation</keyword>
<evidence type="ECO:0000313" key="11">
    <source>
        <dbReference type="EMBL" id="AAZ94914.1"/>
    </source>
</evidence>
<keyword evidence="7" id="KW-0804">Transcription</keyword>
<dbReference type="GO" id="GO:0000978">
    <property type="term" value="F:RNA polymerase II cis-regulatory region sequence-specific DNA binding"/>
    <property type="evidence" value="ECO:0007669"/>
    <property type="project" value="TreeGrafter"/>
</dbReference>
<dbReference type="PANTHER" id="PTHR23226:SF371">
    <property type="entry name" value="ZINC FINGER PROTEIN 112-LIKE PROTEIN"/>
    <property type="match status" value="1"/>
</dbReference>
<dbReference type="PROSITE" id="PS00028">
    <property type="entry name" value="ZINC_FINGER_C2H2_1"/>
    <property type="match status" value="1"/>
</dbReference>
<evidence type="ECO:0000256" key="4">
    <source>
        <dbReference type="ARBA" id="ARBA00022771"/>
    </source>
</evidence>
<evidence type="ECO:0000256" key="5">
    <source>
        <dbReference type="ARBA" id="ARBA00022833"/>
    </source>
</evidence>
<evidence type="ECO:0000256" key="6">
    <source>
        <dbReference type="ARBA" id="ARBA00023015"/>
    </source>
</evidence>
<dbReference type="Gene3D" id="3.30.160.60">
    <property type="entry name" value="Classic Zinc Finger"/>
    <property type="match status" value="1"/>
</dbReference>
<evidence type="ECO:0000256" key="9">
    <source>
        <dbReference type="PROSITE-ProRule" id="PRU00042"/>
    </source>
</evidence>
<accession>Q3I4V8</accession>
<organism evidence="11">
    <name type="scientific">Euplotes crassus</name>
    <dbReference type="NCBI Taxonomy" id="5936"/>
    <lineage>
        <taxon>Eukaryota</taxon>
        <taxon>Sar</taxon>
        <taxon>Alveolata</taxon>
        <taxon>Ciliophora</taxon>
        <taxon>Intramacronucleata</taxon>
        <taxon>Spirotrichea</taxon>
        <taxon>Hypotrichia</taxon>
        <taxon>Euplotida</taxon>
        <taxon>Euplotidae</taxon>
        <taxon>Moneuplotes</taxon>
    </lineage>
</organism>
<evidence type="ECO:0000256" key="8">
    <source>
        <dbReference type="ARBA" id="ARBA00023242"/>
    </source>
</evidence>
<feature type="domain" description="C2H2-type" evidence="10">
    <location>
        <begin position="64"/>
        <end position="88"/>
    </location>
</feature>
<evidence type="ECO:0000256" key="7">
    <source>
        <dbReference type="ARBA" id="ARBA00023163"/>
    </source>
</evidence>
<dbReference type="GO" id="GO:0000981">
    <property type="term" value="F:DNA-binding transcription factor activity, RNA polymerase II-specific"/>
    <property type="evidence" value="ECO:0007669"/>
    <property type="project" value="TreeGrafter"/>
</dbReference>
<keyword evidence="8" id="KW-0539">Nucleus</keyword>
<evidence type="ECO:0000256" key="3">
    <source>
        <dbReference type="ARBA" id="ARBA00022737"/>
    </source>
</evidence>
<evidence type="ECO:0000256" key="2">
    <source>
        <dbReference type="ARBA" id="ARBA00022723"/>
    </source>
</evidence>
<evidence type="ECO:0000256" key="1">
    <source>
        <dbReference type="ARBA" id="ARBA00004123"/>
    </source>
</evidence>
<dbReference type="SUPFAM" id="SSF57667">
    <property type="entry name" value="beta-beta-alpha zinc fingers"/>
    <property type="match status" value="1"/>
</dbReference>
<sequence>MKVHKIALIQFLKDTITLFHMRKPRLLIVNARFSNALMEIEPERLEKTWNFIDHARMHLGERPYQCKTCGKRFTQVGNLLKHKELHTN</sequence>
<keyword evidence="4 9" id="KW-0863">Zinc-finger</keyword>
<dbReference type="PANTHER" id="PTHR23226">
    <property type="entry name" value="ZINC FINGER AND SCAN DOMAIN-CONTAINING"/>
    <property type="match status" value="1"/>
</dbReference>
<dbReference type="AlphaFoldDB" id="Q3I4V8"/>
<protein>
    <submittedName>
        <fullName evidence="11">C2H2 zinc finger-like protein</fullName>
    </submittedName>
</protein>
<dbReference type="GO" id="GO:0008270">
    <property type="term" value="F:zinc ion binding"/>
    <property type="evidence" value="ECO:0007669"/>
    <property type="project" value="UniProtKB-KW"/>
</dbReference>
<proteinExistence type="predicted"/>
<reference evidence="11" key="1">
    <citation type="journal article" date="2005" name="Eukaryot. Cell">
        <title>Sequencing of random Euplotes crassus macronuclear genes supports a high frequency of +1 translational frameshifting.</title>
        <authorList>
            <person name="Klobutcher L.A."/>
        </authorList>
    </citation>
    <scope>NUCLEOTIDE SEQUENCE</scope>
    <source>
        <strain evidence="11">X1</strain>
    </source>
</reference>
<dbReference type="PROSITE" id="PS50157">
    <property type="entry name" value="ZINC_FINGER_C2H2_2"/>
    <property type="match status" value="1"/>
</dbReference>
<name>Q3I4V8_EUPCR</name>
<keyword evidence="5" id="KW-0862">Zinc</keyword>